<proteinExistence type="predicted"/>
<organism evidence="2 3">
    <name type="scientific">Brassica cretica</name>
    <name type="common">Mustard</name>
    <dbReference type="NCBI Taxonomy" id="69181"/>
    <lineage>
        <taxon>Eukaryota</taxon>
        <taxon>Viridiplantae</taxon>
        <taxon>Streptophyta</taxon>
        <taxon>Embryophyta</taxon>
        <taxon>Tracheophyta</taxon>
        <taxon>Spermatophyta</taxon>
        <taxon>Magnoliopsida</taxon>
        <taxon>eudicotyledons</taxon>
        <taxon>Gunneridae</taxon>
        <taxon>Pentapetalae</taxon>
        <taxon>rosids</taxon>
        <taxon>malvids</taxon>
        <taxon>Brassicales</taxon>
        <taxon>Brassicaceae</taxon>
        <taxon>Brassiceae</taxon>
        <taxon>Brassica</taxon>
    </lineage>
</organism>
<feature type="region of interest" description="Disordered" evidence="1">
    <location>
        <begin position="1"/>
        <end position="89"/>
    </location>
</feature>
<evidence type="ECO:0000313" key="2">
    <source>
        <dbReference type="EMBL" id="KAF3570865.1"/>
    </source>
</evidence>
<comment type="caution">
    <text evidence="2">The sequence shown here is derived from an EMBL/GenBank/DDBJ whole genome shotgun (WGS) entry which is preliminary data.</text>
</comment>
<protein>
    <submittedName>
        <fullName evidence="2">Uncharacterized protein</fullName>
    </submittedName>
</protein>
<evidence type="ECO:0000256" key="1">
    <source>
        <dbReference type="SAM" id="MobiDB-lite"/>
    </source>
</evidence>
<reference evidence="2" key="1">
    <citation type="submission" date="2019-12" db="EMBL/GenBank/DDBJ databases">
        <title>Genome sequencing and annotation of Brassica cretica.</title>
        <authorList>
            <person name="Studholme D.J."/>
            <person name="Sarris P."/>
        </authorList>
    </citation>
    <scope>NUCLEOTIDE SEQUENCE</scope>
    <source>
        <strain evidence="2">PFS-109/04</strain>
        <tissue evidence="2">Leaf</tissue>
    </source>
</reference>
<dbReference type="PANTHER" id="PTHR31099">
    <property type="entry name" value="OS06G0165300 PROTEIN"/>
    <property type="match status" value="1"/>
</dbReference>
<dbReference type="AlphaFoldDB" id="A0A8S9RDW1"/>
<dbReference type="PANTHER" id="PTHR31099:SF45">
    <property type="entry name" value="DUF1204 DOMAIN-CONTAINING PROTEIN-RELATED"/>
    <property type="match status" value="1"/>
</dbReference>
<evidence type="ECO:0000313" key="3">
    <source>
        <dbReference type="Proteomes" id="UP000712600"/>
    </source>
</evidence>
<dbReference type="EMBL" id="QGKX02000095">
    <property type="protein sequence ID" value="KAF3570865.1"/>
    <property type="molecule type" value="Genomic_DNA"/>
</dbReference>
<gene>
    <name evidence="2" type="ORF">F2Q69_00060346</name>
</gene>
<accession>A0A8S9RDW1</accession>
<sequence length="729" mass="78876">MADVEDLLRTSLASGSVLPEEVSSSQTAVPISQTAISPVAETVAPATRAAVPSVADSVDRTGSGIDPPPSPPGDNSGNDSGGEDSAADGPIEVRLPFKEERPWSAPPGWICLYSQYFLQSRLWFPLPRLLTSYATKRDVAISQMSPVAIRNMVISLVLGAEADVDVDAEFFEMISQMNLITGETFSVSIKARCRLMKGRGPSKVDGWQQKYFFVRVNHAYVADPSAVFRTEWNPEPVTNGKCRSLPSWTSDRLNRILGSGRLSWGVLTVERVRRSIPRITTVSGVVTSGPSLIAESSKRRGNASAGKMMGKVKRDIPVYNKVMSGTASALPSASLGGSGPSSALVPVTTPPAAPTVDSSVAAIRSSPDKTVDGGDQVSTIGLSDLGAPMVSPPATSSPLGALTIVGPGIVDASEQLPADGSKKRKRTRAFVFDDHDSSSPTPEDCVRFLHSFRLSSSSMPDVQDLSFVLEYVEWASCEAQAPVRRSRARMRLLAEERERSSAAFLSLKASEETSSKLDAENRGLRTEVAQLKASRAELVESERRRFESAMSARFGGFVEKVRRYLSDRDVVRPQVLIESQLSGVVSFLKLFINKGIPIRWKCVPVVLLYLLWCDFLCLYSVGEVLRLLSVIRGSLVFVRVRSRLRDRVGVFRPFTESVSSLGGGRDSARLTPCLAEGGTHPGLPSVRYDRDKCMSKLDTAYPITDLYESGLSFAVGSAFLGPSPRAFLL</sequence>
<name>A0A8S9RDW1_BRACR</name>
<feature type="compositionally biased region" description="Polar residues" evidence="1">
    <location>
        <begin position="22"/>
        <end position="36"/>
    </location>
</feature>
<dbReference type="Proteomes" id="UP000712600">
    <property type="component" value="Unassembled WGS sequence"/>
</dbReference>